<evidence type="ECO:0000256" key="1">
    <source>
        <dbReference type="ARBA" id="ARBA00022679"/>
    </source>
</evidence>
<dbReference type="PANTHER" id="PTHR48207:SF3">
    <property type="entry name" value="SUCCINATE--HYDROXYMETHYLGLUTARATE COA-TRANSFERASE"/>
    <property type="match status" value="1"/>
</dbReference>
<dbReference type="InterPro" id="IPR044855">
    <property type="entry name" value="CoA-Trfase_III_dom3_sf"/>
</dbReference>
<dbReference type="Gene3D" id="3.30.1540.10">
    <property type="entry name" value="formyl-coa transferase, domain 3"/>
    <property type="match status" value="1"/>
</dbReference>
<dbReference type="Proteomes" id="UP001164020">
    <property type="component" value="Chromosome"/>
</dbReference>
<dbReference type="Pfam" id="PF02515">
    <property type="entry name" value="CoA_transf_3"/>
    <property type="match status" value="1"/>
</dbReference>
<dbReference type="Gene3D" id="3.40.50.10540">
    <property type="entry name" value="Crotonobetainyl-coa:carnitine coa-transferase, domain 1"/>
    <property type="match status" value="1"/>
</dbReference>
<proteinExistence type="predicted"/>
<keyword evidence="1 2" id="KW-0808">Transferase</keyword>
<organism evidence="2 3">
    <name type="scientific">Jiella pelagia</name>
    <dbReference type="NCBI Taxonomy" id="2986949"/>
    <lineage>
        <taxon>Bacteria</taxon>
        <taxon>Pseudomonadati</taxon>
        <taxon>Pseudomonadota</taxon>
        <taxon>Alphaproteobacteria</taxon>
        <taxon>Hyphomicrobiales</taxon>
        <taxon>Aurantimonadaceae</taxon>
        <taxon>Jiella</taxon>
    </lineage>
</organism>
<accession>A0ABY7C7S8</accession>
<protein>
    <submittedName>
        <fullName evidence="2">CoA transferase</fullName>
    </submittedName>
</protein>
<gene>
    <name evidence="2" type="ORF">OH818_23000</name>
</gene>
<reference evidence="2" key="1">
    <citation type="submission" date="2022-12" db="EMBL/GenBank/DDBJ databases">
        <title>Jiella pelagia sp. nov., isolated from phosphonate enriched culture of Northwest Pacific surface seawater.</title>
        <authorList>
            <person name="Shin D.Y."/>
            <person name="Hwang C.Y."/>
        </authorList>
    </citation>
    <scope>NUCLEOTIDE SEQUENCE</scope>
    <source>
        <strain evidence="2">HL-NP1</strain>
    </source>
</reference>
<dbReference type="PANTHER" id="PTHR48207">
    <property type="entry name" value="SUCCINATE--HYDROXYMETHYLGLUTARATE COA-TRANSFERASE"/>
    <property type="match status" value="1"/>
</dbReference>
<evidence type="ECO:0000313" key="3">
    <source>
        <dbReference type="Proteomes" id="UP001164020"/>
    </source>
</evidence>
<sequence length="137" mass="14727">MPWVGQSLADDERFANHQARGRNQAECDAVVAEWTSGLAADDIVEQLAEAGVPAGLTYKASDMLRDEHFKAREAITRVEDPEIGPIAMQNVFPKLSASPGGVERTGPKLGEHTDAVLAEWLGYDVETIAALKAANVL</sequence>
<keyword evidence="3" id="KW-1185">Reference proteome</keyword>
<dbReference type="EMBL" id="CP114029">
    <property type="protein sequence ID" value="WAP71301.1"/>
    <property type="molecule type" value="Genomic_DNA"/>
</dbReference>
<dbReference type="InterPro" id="IPR003673">
    <property type="entry name" value="CoA-Trfase_fam_III"/>
</dbReference>
<dbReference type="GO" id="GO:0016740">
    <property type="term" value="F:transferase activity"/>
    <property type="evidence" value="ECO:0007669"/>
    <property type="project" value="UniProtKB-KW"/>
</dbReference>
<dbReference type="InterPro" id="IPR050483">
    <property type="entry name" value="CoA-transferase_III_domain"/>
</dbReference>
<dbReference type="InterPro" id="IPR023606">
    <property type="entry name" value="CoA-Trfase_III_dom_1_sf"/>
</dbReference>
<evidence type="ECO:0000313" key="2">
    <source>
        <dbReference type="EMBL" id="WAP71301.1"/>
    </source>
</evidence>
<name>A0ABY7C7S8_9HYPH</name>
<dbReference type="SUPFAM" id="SSF89796">
    <property type="entry name" value="CoA-transferase family III (CaiB/BaiF)"/>
    <property type="match status" value="1"/>
</dbReference>